<dbReference type="InterPro" id="IPR036363">
    <property type="entry name" value="Thiol_cytolysin_ab_sf"/>
</dbReference>
<dbReference type="Pfam" id="PF01289">
    <property type="entry name" value="Thiol_cytolysin"/>
    <property type="match status" value="1"/>
</dbReference>
<sequence>MKLRNFNPVIALLIGFTAVTVSCNKSDSEDLGERLAELKAVIFPDESGEVVNSKVVRDLGNGKKEVLKEVKKSFPIDPVELIDEKNADVIYPGSILRGDSFMEGGLDPVVLTAPKEITISISLRGKGLSVKKTSMPSVSNVRQQMNDLITDNKIEHDVAPSYLNYYANIVETSASFNKAMRTHGRASALFGLAKGSFNREFSFSSSSSSKYVLIKVRQFFYNIAVDPKPYDQWGDMNNSNLGSYEPVYISSVDYGRVAHLLIETNESAEQTRSKVEGALRAGFLVRVRGGSTSNEDYARSFNSLKKEIITLGGPLKQGKAINDLDSFIDYLHVPNAEELIKSAVPISYKIRTVRDNKEVQVRTFYTEKISVRE</sequence>
<dbReference type="PRINTS" id="PR01400">
    <property type="entry name" value="TACYTOLYSIN"/>
</dbReference>
<dbReference type="EMBL" id="BQKA01000059">
    <property type="protein sequence ID" value="GJM51498.1"/>
    <property type="molecule type" value="Genomic_DNA"/>
</dbReference>
<evidence type="ECO:0000313" key="4">
    <source>
        <dbReference type="Proteomes" id="UP001208692"/>
    </source>
</evidence>
<dbReference type="Proteomes" id="UP001208692">
    <property type="component" value="Unassembled WGS sequence"/>
</dbReference>
<dbReference type="RefSeq" id="WP_264845336.1">
    <property type="nucleotide sequence ID" value="NZ_BPMA01000009.1"/>
</dbReference>
<accession>A0AAV5B0Z8</accession>
<dbReference type="PROSITE" id="PS51257">
    <property type="entry name" value="PROKAR_LIPOPROTEIN"/>
    <property type="match status" value="1"/>
</dbReference>
<proteinExistence type="predicted"/>
<name>A0AAV5B0Z8_9FLAO</name>
<dbReference type="GO" id="GO:0015485">
    <property type="term" value="F:cholesterol binding"/>
    <property type="evidence" value="ECO:0007669"/>
    <property type="project" value="InterPro"/>
</dbReference>
<dbReference type="Gene3D" id="3.40.30.40">
    <property type="entry name" value="Perfringolysin"/>
    <property type="match status" value="1"/>
</dbReference>
<evidence type="ECO:0000313" key="3">
    <source>
        <dbReference type="Proteomes" id="UP001207736"/>
    </source>
</evidence>
<dbReference type="AlphaFoldDB" id="A0AAV5B0Z8"/>
<dbReference type="Gene3D" id="3.90.840.10">
    <property type="entry name" value="Thiol-activated cytolysin superfamily/Thiol-activated cytolysin, alpha-beta domain"/>
    <property type="match status" value="1"/>
</dbReference>
<evidence type="ECO:0000313" key="1">
    <source>
        <dbReference type="EMBL" id="GJM51498.1"/>
    </source>
</evidence>
<dbReference type="EMBL" id="BQKB01000039">
    <property type="protein sequence ID" value="GJM53402.1"/>
    <property type="molecule type" value="Genomic_DNA"/>
</dbReference>
<dbReference type="Proteomes" id="UP001207736">
    <property type="component" value="Unassembled WGS sequence"/>
</dbReference>
<dbReference type="InterPro" id="IPR036359">
    <property type="entry name" value="Thiol_cytolysin_sf"/>
</dbReference>
<organism evidence="1 3">
    <name type="scientific">Capnocytophaga catalasegens</name>
    <dbReference type="NCBI Taxonomy" id="1004260"/>
    <lineage>
        <taxon>Bacteria</taxon>
        <taxon>Pseudomonadati</taxon>
        <taxon>Bacteroidota</taxon>
        <taxon>Flavobacteriia</taxon>
        <taxon>Flavobacteriales</taxon>
        <taxon>Flavobacteriaceae</taxon>
        <taxon>Capnocytophaga</taxon>
    </lineage>
</organism>
<dbReference type="SUPFAM" id="SSF56978">
    <property type="entry name" value="Perfringolysin"/>
    <property type="match status" value="1"/>
</dbReference>
<comment type="caution">
    <text evidence="1">The sequence shown here is derived from an EMBL/GenBank/DDBJ whole genome shotgun (WGS) entry which is preliminary data.</text>
</comment>
<protein>
    <submittedName>
        <fullName evidence="1">Flavomodulin</fullName>
    </submittedName>
</protein>
<reference evidence="1 4" key="1">
    <citation type="submission" date="2021-11" db="EMBL/GenBank/DDBJ databases">
        <title>Draft genome sequence of Capnocytophaga sp. strain KC07075 isolated from cat oral cavity.</title>
        <authorList>
            <person name="Suzuki M."/>
            <person name="Imaoka K."/>
            <person name="Kimura M."/>
            <person name="Morikawa S."/>
            <person name="Maeda K."/>
        </authorList>
    </citation>
    <scope>NUCLEOTIDE SEQUENCE</scope>
    <source>
        <strain evidence="1">KC07075</strain>
        <strain evidence="2 4">KC07079</strain>
    </source>
</reference>
<keyword evidence="4" id="KW-1185">Reference proteome</keyword>
<evidence type="ECO:0000313" key="2">
    <source>
        <dbReference type="EMBL" id="GJM53402.1"/>
    </source>
</evidence>
<dbReference type="InterPro" id="IPR001869">
    <property type="entry name" value="Thiol_cytolysin"/>
</dbReference>
<gene>
    <name evidence="1" type="primary">fmo_3</name>
    <name evidence="1" type="ORF">RCZ15_24710</name>
    <name evidence="2" type="ORF">RCZ16_17190</name>
</gene>